<dbReference type="PANTHER" id="PTHR34827">
    <property type="entry name" value="INSULIN GROWTH FACTOR-LIKE FAMILY MEMBER 3-RELATED"/>
    <property type="match status" value="1"/>
</dbReference>
<evidence type="ECO:0000256" key="4">
    <source>
        <dbReference type="ARBA" id="ARBA00022729"/>
    </source>
</evidence>
<evidence type="ECO:0000256" key="1">
    <source>
        <dbReference type="ARBA" id="ARBA00004613"/>
    </source>
</evidence>
<evidence type="ECO:0000313" key="6">
    <source>
        <dbReference type="Proteomes" id="UP001652624"/>
    </source>
</evidence>
<accession>A0ABM3X0V6</accession>
<keyword evidence="3" id="KW-0964">Secreted</keyword>
<sequence length="120" mass="13726">MRSQSTWVQLTVGLLLSHLRGVTDTGPWLCQPVPSYGDQPYNPLEQCHDDDTVMPLNRTHLCGLHCTFWPYFQRCCLGQSSGSQKRAVVSSKEHLTRQSSYRMEFTWTILTGRGTSHLRL</sequence>
<dbReference type="RefSeq" id="XP_060042429.1">
    <property type="nucleotide sequence ID" value="XM_060186446.1"/>
</dbReference>
<evidence type="ECO:0000256" key="3">
    <source>
        <dbReference type="ARBA" id="ARBA00022525"/>
    </source>
</evidence>
<comment type="similarity">
    <text evidence="2">Belongs to the IGFL family.</text>
</comment>
<evidence type="ECO:0000313" key="7">
    <source>
        <dbReference type="RefSeq" id="XP_060042429.1"/>
    </source>
</evidence>
<dbReference type="Proteomes" id="UP001652624">
    <property type="component" value="Chromosome 2"/>
</dbReference>
<proteinExistence type="inferred from homology"/>
<gene>
    <name evidence="7" type="primary">IGFL4</name>
</gene>
<feature type="chain" id="PRO_5045821652" evidence="5">
    <location>
        <begin position="26"/>
        <end position="120"/>
    </location>
</feature>
<comment type="subcellular location">
    <subcellularLocation>
        <location evidence="1">Secreted</location>
    </subcellularLocation>
</comment>
<feature type="signal peptide" evidence="5">
    <location>
        <begin position="1"/>
        <end position="25"/>
    </location>
</feature>
<name>A0ABM3X0V6_ERIEU</name>
<dbReference type="InterPro" id="IPR032744">
    <property type="entry name" value="IGFL"/>
</dbReference>
<reference evidence="7" key="2">
    <citation type="submission" date="2025-08" db="UniProtKB">
        <authorList>
            <consortium name="RefSeq"/>
        </authorList>
    </citation>
    <scope>IDENTIFICATION</scope>
</reference>
<organism evidence="6 7">
    <name type="scientific">Erinaceus europaeus</name>
    <name type="common">Western European hedgehog</name>
    <dbReference type="NCBI Taxonomy" id="9365"/>
    <lineage>
        <taxon>Eukaryota</taxon>
        <taxon>Metazoa</taxon>
        <taxon>Chordata</taxon>
        <taxon>Craniata</taxon>
        <taxon>Vertebrata</taxon>
        <taxon>Euteleostomi</taxon>
        <taxon>Mammalia</taxon>
        <taxon>Eutheria</taxon>
        <taxon>Laurasiatheria</taxon>
        <taxon>Eulipotyphla</taxon>
        <taxon>Erinaceidae</taxon>
        <taxon>Erinaceinae</taxon>
        <taxon>Erinaceus</taxon>
    </lineage>
</organism>
<keyword evidence="4 5" id="KW-0732">Signal</keyword>
<protein>
    <submittedName>
        <fullName evidence="7">Insulin growth factor-like family member 4</fullName>
    </submittedName>
</protein>
<evidence type="ECO:0000256" key="5">
    <source>
        <dbReference type="SAM" id="SignalP"/>
    </source>
</evidence>
<dbReference type="Pfam" id="PF14653">
    <property type="entry name" value="IGFL"/>
    <property type="match status" value="1"/>
</dbReference>
<evidence type="ECO:0000256" key="2">
    <source>
        <dbReference type="ARBA" id="ARBA00009529"/>
    </source>
</evidence>
<dbReference type="PANTHER" id="PTHR34827:SF1">
    <property type="entry name" value="INSULIN GROWTH FACTOR-LIKE FAMILY MEMBER 4"/>
    <property type="match status" value="1"/>
</dbReference>
<reference evidence="6" key="1">
    <citation type="submission" date="2025-05" db="UniProtKB">
        <authorList>
            <consortium name="RefSeq"/>
        </authorList>
    </citation>
    <scope>NUCLEOTIDE SEQUENCE [LARGE SCALE GENOMIC DNA]</scope>
</reference>
<dbReference type="GeneID" id="132536972"/>
<keyword evidence="6" id="KW-1185">Reference proteome</keyword>